<dbReference type="InterPro" id="IPR004761">
    <property type="entry name" value="Spore_GerAB"/>
</dbReference>
<evidence type="ECO:0000313" key="10">
    <source>
        <dbReference type="Proteomes" id="UP000288024"/>
    </source>
</evidence>
<dbReference type="GeneID" id="87618016"/>
<evidence type="ECO:0000256" key="2">
    <source>
        <dbReference type="ARBA" id="ARBA00007998"/>
    </source>
</evidence>
<evidence type="ECO:0000256" key="4">
    <source>
        <dbReference type="ARBA" id="ARBA00022544"/>
    </source>
</evidence>
<dbReference type="GO" id="GO:0016020">
    <property type="term" value="C:membrane"/>
    <property type="evidence" value="ECO:0007669"/>
    <property type="project" value="UniProtKB-SubCell"/>
</dbReference>
<dbReference type="GO" id="GO:0009847">
    <property type="term" value="P:spore germination"/>
    <property type="evidence" value="ECO:0007669"/>
    <property type="project" value="InterPro"/>
</dbReference>
<comment type="similarity">
    <text evidence="2">Belongs to the amino acid-polyamine-organocation (APC) superfamily. Spore germination protein (SGP) (TC 2.A.3.9) family.</text>
</comment>
<keyword evidence="10" id="KW-1185">Reference proteome</keyword>
<evidence type="ECO:0000313" key="9">
    <source>
        <dbReference type="EMBL" id="RVT59104.1"/>
    </source>
</evidence>
<feature type="transmembrane region" description="Helical" evidence="8">
    <location>
        <begin position="181"/>
        <end position="204"/>
    </location>
</feature>
<proteinExistence type="inferred from homology"/>
<feature type="transmembrane region" description="Helical" evidence="8">
    <location>
        <begin position="216"/>
        <end position="239"/>
    </location>
</feature>
<dbReference type="AlphaFoldDB" id="A0A3S3SI34"/>
<comment type="caution">
    <text evidence="9">The sequence shown here is derived from an EMBL/GenBank/DDBJ whole genome shotgun (WGS) entry which is preliminary data.</text>
</comment>
<sequence>MLKENISLSQLITLVINFLLGSAIVVGVGMEAKRDAWIVIIAGLFIGLLIISAYYFLLSLQPGKNFFEILEICFSRPVAIVMSLGYICYFLYVACRVIRDFGEMISAAILPLTPIEVTVALLALVIGYILYMGIEVLGRTSEIFTPYTFAFMLMLFIFLYGSGNIEISNIEPVAANGWKPIVKAIVPSISVFPYGEMIAFTVVLADVTNFKYSRIISVFGVIIASMLLLLSVFLIITSLGENIALRSNFPLLSAARLVSIGEFIERIDALVVFIIMLGILIKSSVFIYGGLKGLEYVFNKPYRFFSIPIACIVSMFAIFISNDFSDHIREGLYVDIFVLHLPMEYGVPILVLVTLLFKKWRKDRSAGKEVKA</sequence>
<accession>A0A3S3SI34</accession>
<feature type="transmembrane region" description="Helical" evidence="8">
    <location>
        <begin position="143"/>
        <end position="161"/>
    </location>
</feature>
<evidence type="ECO:0000256" key="8">
    <source>
        <dbReference type="SAM" id="Phobius"/>
    </source>
</evidence>
<dbReference type="EMBL" id="RZTZ01000010">
    <property type="protein sequence ID" value="RVT59104.1"/>
    <property type="molecule type" value="Genomic_DNA"/>
</dbReference>
<dbReference type="PANTHER" id="PTHR34975">
    <property type="entry name" value="SPORE GERMINATION PROTEIN A2"/>
    <property type="match status" value="1"/>
</dbReference>
<dbReference type="RefSeq" id="WP_127740139.1">
    <property type="nucleotide sequence ID" value="NZ_CAJCKN010000003.1"/>
</dbReference>
<feature type="transmembrane region" description="Helical" evidence="8">
    <location>
        <begin position="332"/>
        <end position="357"/>
    </location>
</feature>
<dbReference type="PANTHER" id="PTHR34975:SF2">
    <property type="entry name" value="SPORE GERMINATION PROTEIN A2"/>
    <property type="match status" value="1"/>
</dbReference>
<dbReference type="Proteomes" id="UP000288024">
    <property type="component" value="Unassembled WGS sequence"/>
</dbReference>
<feature type="transmembrane region" description="Helical" evidence="8">
    <location>
        <begin position="104"/>
        <end position="131"/>
    </location>
</feature>
<evidence type="ECO:0000256" key="3">
    <source>
        <dbReference type="ARBA" id="ARBA00022448"/>
    </source>
</evidence>
<feature type="transmembrane region" description="Helical" evidence="8">
    <location>
        <begin position="36"/>
        <end position="57"/>
    </location>
</feature>
<keyword evidence="6 8" id="KW-1133">Transmembrane helix</keyword>
<feature type="transmembrane region" description="Helical" evidence="8">
    <location>
        <begin position="69"/>
        <end position="92"/>
    </location>
</feature>
<dbReference type="NCBIfam" id="TIGR00912">
    <property type="entry name" value="2A0309"/>
    <property type="match status" value="1"/>
</dbReference>
<keyword evidence="4" id="KW-0309">Germination</keyword>
<feature type="transmembrane region" description="Helical" evidence="8">
    <location>
        <begin position="302"/>
        <end position="320"/>
    </location>
</feature>
<dbReference type="Pfam" id="PF03845">
    <property type="entry name" value="Spore_permease"/>
    <property type="match status" value="1"/>
</dbReference>
<reference evidence="9 10" key="1">
    <citation type="submission" date="2019-01" db="EMBL/GenBank/DDBJ databases">
        <title>Bacillus sp. M5HDSG1-1, whole genome shotgun sequence.</title>
        <authorList>
            <person name="Tuo L."/>
        </authorList>
    </citation>
    <scope>NUCLEOTIDE SEQUENCE [LARGE SCALE GENOMIC DNA]</scope>
    <source>
        <strain evidence="9 10">M5HDSG1-1</strain>
    </source>
</reference>
<comment type="subcellular location">
    <subcellularLocation>
        <location evidence="1">Membrane</location>
        <topology evidence="1">Multi-pass membrane protein</topology>
    </subcellularLocation>
</comment>
<name>A0A3S3SI34_9BACI</name>
<keyword evidence="5 8" id="KW-0812">Transmembrane</keyword>
<gene>
    <name evidence="9" type="ORF">EM808_20190</name>
</gene>
<evidence type="ECO:0000256" key="7">
    <source>
        <dbReference type="ARBA" id="ARBA00023136"/>
    </source>
</evidence>
<evidence type="ECO:0000256" key="6">
    <source>
        <dbReference type="ARBA" id="ARBA00022989"/>
    </source>
</evidence>
<feature type="transmembrane region" description="Helical" evidence="8">
    <location>
        <begin position="269"/>
        <end position="290"/>
    </location>
</feature>
<evidence type="ECO:0000256" key="1">
    <source>
        <dbReference type="ARBA" id="ARBA00004141"/>
    </source>
</evidence>
<evidence type="ECO:0000256" key="5">
    <source>
        <dbReference type="ARBA" id="ARBA00022692"/>
    </source>
</evidence>
<keyword evidence="7 8" id="KW-0472">Membrane</keyword>
<keyword evidence="3" id="KW-0813">Transport</keyword>
<organism evidence="9 10">
    <name type="scientific">Niallia taxi</name>
    <dbReference type="NCBI Taxonomy" id="2499688"/>
    <lineage>
        <taxon>Bacteria</taxon>
        <taxon>Bacillati</taxon>
        <taxon>Bacillota</taxon>
        <taxon>Bacilli</taxon>
        <taxon>Bacillales</taxon>
        <taxon>Bacillaceae</taxon>
        <taxon>Niallia</taxon>
    </lineage>
</organism>
<protein>
    <submittedName>
        <fullName evidence="9">Spore gernimation protein KC</fullName>
    </submittedName>
</protein>
<feature type="transmembrane region" description="Helical" evidence="8">
    <location>
        <begin position="12"/>
        <end position="30"/>
    </location>
</feature>